<reference evidence="8" key="1">
    <citation type="submission" date="2021-08" db="EMBL/GenBank/DDBJ databases">
        <title>WGS assembly of Ceratopteris richardii.</title>
        <authorList>
            <person name="Marchant D.B."/>
            <person name="Chen G."/>
            <person name="Jenkins J."/>
            <person name="Shu S."/>
            <person name="Leebens-Mack J."/>
            <person name="Grimwood J."/>
            <person name="Schmutz J."/>
            <person name="Soltis P."/>
            <person name="Soltis D."/>
            <person name="Chen Z.-H."/>
        </authorList>
    </citation>
    <scope>NUCLEOTIDE SEQUENCE</scope>
    <source>
        <strain evidence="8">Whitten #5841</strain>
        <tissue evidence="8">Leaf</tissue>
    </source>
</reference>
<evidence type="ECO:0000256" key="2">
    <source>
        <dbReference type="ARBA" id="ARBA00009508"/>
    </source>
</evidence>
<comment type="similarity">
    <text evidence="2">Belongs to the complex I LYR family.</text>
</comment>
<comment type="function">
    <text evidence="6">Involved in efficient integration of the N-module into mitochondrial respiratory chain complex I.</text>
</comment>
<evidence type="ECO:0000256" key="4">
    <source>
        <dbReference type="ARBA" id="ARBA00023128"/>
    </source>
</evidence>
<dbReference type="Proteomes" id="UP000825935">
    <property type="component" value="Chromosome 36"/>
</dbReference>
<protein>
    <recommendedName>
        <fullName evidence="5">LYR motif-containing protein 2</fullName>
    </recommendedName>
</protein>
<feature type="domain" description="Complex 1 LYR protein" evidence="7">
    <location>
        <begin position="19"/>
        <end position="75"/>
    </location>
</feature>
<evidence type="ECO:0000313" key="8">
    <source>
        <dbReference type="EMBL" id="KAH7281234.1"/>
    </source>
</evidence>
<name>A0A8T2QC24_CERRI</name>
<evidence type="ECO:0000313" key="9">
    <source>
        <dbReference type="Proteomes" id="UP000825935"/>
    </source>
</evidence>
<dbReference type="AlphaFoldDB" id="A0A8T2QC24"/>
<dbReference type="CDD" id="cd20262">
    <property type="entry name" value="Complex1_LYR_LYRM2"/>
    <property type="match status" value="1"/>
</dbReference>
<accession>A0A8T2QC24</accession>
<dbReference type="OrthoDB" id="74240at2759"/>
<organism evidence="8 9">
    <name type="scientific">Ceratopteris richardii</name>
    <name type="common">Triangle waterfern</name>
    <dbReference type="NCBI Taxonomy" id="49495"/>
    <lineage>
        <taxon>Eukaryota</taxon>
        <taxon>Viridiplantae</taxon>
        <taxon>Streptophyta</taxon>
        <taxon>Embryophyta</taxon>
        <taxon>Tracheophyta</taxon>
        <taxon>Polypodiopsida</taxon>
        <taxon>Polypodiidae</taxon>
        <taxon>Polypodiales</taxon>
        <taxon>Pteridineae</taxon>
        <taxon>Pteridaceae</taxon>
        <taxon>Parkerioideae</taxon>
        <taxon>Ceratopteris</taxon>
    </lineage>
</organism>
<dbReference type="PANTHER" id="PTHR13675:SF0">
    <property type="entry name" value="LYR MOTIF-CONTAINING PROTEIN 2"/>
    <property type="match status" value="1"/>
</dbReference>
<dbReference type="Pfam" id="PF05347">
    <property type="entry name" value="Complex1_LYR"/>
    <property type="match status" value="1"/>
</dbReference>
<keyword evidence="9" id="KW-1185">Reference proteome</keyword>
<gene>
    <name evidence="8" type="ORF">KP509_36G036500</name>
</gene>
<sequence length="85" mass="9991">MVSCSKVSQELQFFILRSHALRLYRSALRTARRAPPHSRGELEHTIREEMERNRSVKDLSSIRFLISEGMQRLKELNAMLDNQGY</sequence>
<dbReference type="GO" id="GO:0005739">
    <property type="term" value="C:mitochondrion"/>
    <property type="evidence" value="ECO:0007669"/>
    <property type="project" value="UniProtKB-SubCell"/>
</dbReference>
<dbReference type="EMBL" id="CM035441">
    <property type="protein sequence ID" value="KAH7281234.1"/>
    <property type="molecule type" value="Genomic_DNA"/>
</dbReference>
<keyword evidence="3" id="KW-0809">Transit peptide</keyword>
<evidence type="ECO:0000256" key="3">
    <source>
        <dbReference type="ARBA" id="ARBA00022946"/>
    </source>
</evidence>
<evidence type="ECO:0000256" key="5">
    <source>
        <dbReference type="ARBA" id="ARBA00026235"/>
    </source>
</evidence>
<dbReference type="InterPro" id="IPR045293">
    <property type="entry name" value="Complex1_LYR_LYRM2"/>
</dbReference>
<keyword evidence="4" id="KW-0496">Mitochondrion</keyword>
<dbReference type="OMA" id="IEKNSEC"/>
<comment type="caution">
    <text evidence="8">The sequence shown here is derived from an EMBL/GenBank/DDBJ whole genome shotgun (WGS) entry which is preliminary data.</text>
</comment>
<dbReference type="PANTHER" id="PTHR13675">
    <property type="entry name" value="LYR MOTIF-CONTAINING PROTEIN 2"/>
    <property type="match status" value="1"/>
</dbReference>
<comment type="subcellular location">
    <subcellularLocation>
        <location evidence="1">Mitochondrion</location>
    </subcellularLocation>
</comment>
<dbReference type="InterPro" id="IPR008011">
    <property type="entry name" value="Complex1_LYR_dom"/>
</dbReference>
<evidence type="ECO:0000256" key="6">
    <source>
        <dbReference type="ARBA" id="ARBA00044735"/>
    </source>
</evidence>
<proteinExistence type="inferred from homology"/>
<evidence type="ECO:0000256" key="1">
    <source>
        <dbReference type="ARBA" id="ARBA00004173"/>
    </source>
</evidence>
<evidence type="ECO:0000259" key="7">
    <source>
        <dbReference type="Pfam" id="PF05347"/>
    </source>
</evidence>